<name>A0ABP8IL29_9GAMM</name>
<keyword evidence="8 20" id="KW-0963">Cytoplasm</keyword>
<evidence type="ECO:0000256" key="9">
    <source>
        <dbReference type="ARBA" id="ARBA00022618"/>
    </source>
</evidence>
<reference evidence="23" key="1">
    <citation type="journal article" date="2019" name="Int. J. Syst. Evol. Microbiol.">
        <title>The Global Catalogue of Microorganisms (GCM) 10K type strain sequencing project: providing services to taxonomists for standard genome sequencing and annotation.</title>
        <authorList>
            <consortium name="The Broad Institute Genomics Platform"/>
            <consortium name="The Broad Institute Genome Sequencing Center for Infectious Disease"/>
            <person name="Wu L."/>
            <person name="Ma J."/>
        </authorList>
    </citation>
    <scope>NUCLEOTIDE SEQUENCE [LARGE SCALE GENOMIC DNA]</scope>
    <source>
        <strain evidence="23">JCM 17728</strain>
    </source>
</reference>
<evidence type="ECO:0000256" key="3">
    <source>
        <dbReference type="ARBA" id="ARBA00004496"/>
    </source>
</evidence>
<evidence type="ECO:0000256" key="6">
    <source>
        <dbReference type="ARBA" id="ARBA00012518"/>
    </source>
</evidence>
<evidence type="ECO:0000259" key="21">
    <source>
        <dbReference type="PROSITE" id="PS51387"/>
    </source>
</evidence>
<feature type="domain" description="FAD-binding PCMH-type" evidence="21">
    <location>
        <begin position="13"/>
        <end position="183"/>
    </location>
</feature>
<dbReference type="InterPro" id="IPR016166">
    <property type="entry name" value="FAD-bd_PCMH"/>
</dbReference>
<keyword evidence="13 20" id="KW-0133">Cell shape</keyword>
<dbReference type="Pfam" id="PF01565">
    <property type="entry name" value="FAD_binding_4"/>
    <property type="match status" value="1"/>
</dbReference>
<accession>A0ABP8IL29</accession>
<evidence type="ECO:0000256" key="5">
    <source>
        <dbReference type="ARBA" id="ARBA00010485"/>
    </source>
</evidence>
<evidence type="ECO:0000256" key="7">
    <source>
        <dbReference type="ARBA" id="ARBA00015188"/>
    </source>
</evidence>
<feature type="active site" evidence="20">
    <location>
        <position position="159"/>
    </location>
</feature>
<evidence type="ECO:0000256" key="10">
    <source>
        <dbReference type="ARBA" id="ARBA00022630"/>
    </source>
</evidence>
<comment type="pathway">
    <text evidence="4 20">Cell wall biogenesis; peptidoglycan biosynthesis.</text>
</comment>
<keyword evidence="10 20" id="KW-0285">Flavoprotein</keyword>
<keyword evidence="9 20" id="KW-0132">Cell division</keyword>
<dbReference type="InterPro" id="IPR003170">
    <property type="entry name" value="MurB"/>
</dbReference>
<feature type="active site" description="Proton donor" evidence="20">
    <location>
        <position position="231"/>
    </location>
</feature>
<evidence type="ECO:0000313" key="23">
    <source>
        <dbReference type="Proteomes" id="UP001501011"/>
    </source>
</evidence>
<dbReference type="PANTHER" id="PTHR21071:SF4">
    <property type="entry name" value="UDP-N-ACETYLENOLPYRUVOYLGLUCOSAMINE REDUCTASE"/>
    <property type="match status" value="1"/>
</dbReference>
<keyword evidence="11 20" id="KW-0274">FAD</keyword>
<evidence type="ECO:0000256" key="12">
    <source>
        <dbReference type="ARBA" id="ARBA00022857"/>
    </source>
</evidence>
<comment type="cofactor">
    <cofactor evidence="1 20">
        <name>FAD</name>
        <dbReference type="ChEBI" id="CHEBI:57692"/>
    </cofactor>
</comment>
<dbReference type="PANTHER" id="PTHR21071">
    <property type="entry name" value="UDP-N-ACETYLENOLPYRUVOYLGLUCOSAMINE REDUCTASE"/>
    <property type="match status" value="1"/>
</dbReference>
<dbReference type="InterPro" id="IPR011601">
    <property type="entry name" value="MurB_C"/>
</dbReference>
<dbReference type="PROSITE" id="PS51387">
    <property type="entry name" value="FAD_PCMH"/>
    <property type="match status" value="1"/>
</dbReference>
<keyword evidence="15 20" id="KW-0560">Oxidoreductase</keyword>
<comment type="catalytic activity">
    <reaction evidence="19 20">
        <text>UDP-N-acetyl-alpha-D-muramate + NADP(+) = UDP-N-acetyl-3-O-(1-carboxyvinyl)-alpha-D-glucosamine + NADPH + H(+)</text>
        <dbReference type="Rhea" id="RHEA:12248"/>
        <dbReference type="ChEBI" id="CHEBI:15378"/>
        <dbReference type="ChEBI" id="CHEBI:57783"/>
        <dbReference type="ChEBI" id="CHEBI:58349"/>
        <dbReference type="ChEBI" id="CHEBI:68483"/>
        <dbReference type="ChEBI" id="CHEBI:70757"/>
        <dbReference type="EC" id="1.3.1.98"/>
    </reaction>
</comment>
<protein>
    <recommendedName>
        <fullName evidence="7 20">UDP-N-acetylenolpyruvoylglucosamine reductase</fullName>
        <ecNumber evidence="6 20">1.3.1.98</ecNumber>
    </recommendedName>
    <alternativeName>
        <fullName evidence="18 20">UDP-N-acetylmuramate dehydrogenase</fullName>
    </alternativeName>
</protein>
<comment type="caution">
    <text evidence="22">The sequence shown here is derived from an EMBL/GenBank/DDBJ whole genome shotgun (WGS) entry which is preliminary data.</text>
</comment>
<dbReference type="InterPro" id="IPR016169">
    <property type="entry name" value="FAD-bd_PCMH_sub2"/>
</dbReference>
<keyword evidence="23" id="KW-1185">Reference proteome</keyword>
<evidence type="ECO:0000256" key="14">
    <source>
        <dbReference type="ARBA" id="ARBA00022984"/>
    </source>
</evidence>
<dbReference type="NCBIfam" id="NF000755">
    <property type="entry name" value="PRK00046.1"/>
    <property type="match status" value="1"/>
</dbReference>
<evidence type="ECO:0000256" key="8">
    <source>
        <dbReference type="ARBA" id="ARBA00022490"/>
    </source>
</evidence>
<organism evidence="22 23">
    <name type="scientific">Kangiella marina</name>
    <dbReference type="NCBI Taxonomy" id="1079178"/>
    <lineage>
        <taxon>Bacteria</taxon>
        <taxon>Pseudomonadati</taxon>
        <taxon>Pseudomonadota</taxon>
        <taxon>Gammaproteobacteria</taxon>
        <taxon>Kangiellales</taxon>
        <taxon>Kangiellaceae</taxon>
        <taxon>Kangiella</taxon>
    </lineage>
</organism>
<dbReference type="Pfam" id="PF02873">
    <property type="entry name" value="MurB_C"/>
    <property type="match status" value="1"/>
</dbReference>
<sequence>MAQSLAAFNTFGVEATCDNLFRFTSEQEIQDWLAGMPIPPKEFFVLGGGSNLLLLGHVPLTFLKADIQGVDYQESGDEVLVTAGAGVNWHDLVLDSIDKGYAGLENLSLIPGNVGAAPIQNIGAYGVELEQLFVSLNAVDLFSGEKRVFEHEACEFAYRDSVFKQRHRGQYMITSVTLRLRKKPELVLTYGPLSALKDRCDELTPADVSNEVIRIRQSKLPDPQKLGNAGSFFKNPVISKKAFKRLQTNYPEVVAYPVDDSHMKLAAGWLIDQCGLKGYRQGDAGVHQQQALVLVNHGDASGRDIVQLAGHVRDTVLAKFEVRLEPEVWIIGEQDIF</sequence>
<evidence type="ECO:0000256" key="19">
    <source>
        <dbReference type="ARBA" id="ARBA00048914"/>
    </source>
</evidence>
<dbReference type="EMBL" id="BAABFV010000002">
    <property type="protein sequence ID" value="GAA4362044.1"/>
    <property type="molecule type" value="Genomic_DNA"/>
</dbReference>
<evidence type="ECO:0000256" key="20">
    <source>
        <dbReference type="HAMAP-Rule" id="MF_00037"/>
    </source>
</evidence>
<dbReference type="NCBIfam" id="TIGR00179">
    <property type="entry name" value="murB"/>
    <property type="match status" value="1"/>
</dbReference>
<evidence type="ECO:0000256" key="1">
    <source>
        <dbReference type="ARBA" id="ARBA00001974"/>
    </source>
</evidence>
<evidence type="ECO:0000313" key="22">
    <source>
        <dbReference type="EMBL" id="GAA4362044.1"/>
    </source>
</evidence>
<gene>
    <name evidence="20 22" type="primary">murB</name>
    <name evidence="22" type="ORF">GCM10023151_15800</name>
</gene>
<keyword evidence="17 20" id="KW-0961">Cell wall biogenesis/degradation</keyword>
<keyword evidence="16 20" id="KW-0131">Cell cycle</keyword>
<dbReference type="InterPro" id="IPR036318">
    <property type="entry name" value="FAD-bd_PCMH-like_sf"/>
</dbReference>
<dbReference type="EC" id="1.3.1.98" evidence="6 20"/>
<dbReference type="SUPFAM" id="SSF56176">
    <property type="entry name" value="FAD-binding/transporter-associated domain-like"/>
    <property type="match status" value="1"/>
</dbReference>
<keyword evidence="12 20" id="KW-0521">NADP</keyword>
<evidence type="ECO:0000256" key="2">
    <source>
        <dbReference type="ARBA" id="ARBA00003921"/>
    </source>
</evidence>
<evidence type="ECO:0000256" key="13">
    <source>
        <dbReference type="ARBA" id="ARBA00022960"/>
    </source>
</evidence>
<evidence type="ECO:0000256" key="16">
    <source>
        <dbReference type="ARBA" id="ARBA00023306"/>
    </source>
</evidence>
<dbReference type="Gene3D" id="3.30.465.10">
    <property type="match status" value="1"/>
</dbReference>
<dbReference type="Proteomes" id="UP001501011">
    <property type="component" value="Unassembled WGS sequence"/>
</dbReference>
<keyword evidence="14 20" id="KW-0573">Peptidoglycan synthesis</keyword>
<dbReference type="Gene3D" id="3.90.78.10">
    <property type="entry name" value="UDP-N-acetylenolpyruvoylglucosamine reductase, C-terminal domain"/>
    <property type="match status" value="1"/>
</dbReference>
<evidence type="ECO:0000256" key="15">
    <source>
        <dbReference type="ARBA" id="ARBA00023002"/>
    </source>
</evidence>
<proteinExistence type="inferred from homology"/>
<evidence type="ECO:0000256" key="4">
    <source>
        <dbReference type="ARBA" id="ARBA00004752"/>
    </source>
</evidence>
<comment type="function">
    <text evidence="2 20">Cell wall formation.</text>
</comment>
<dbReference type="Gene3D" id="3.30.43.10">
    <property type="entry name" value="Uridine Diphospho-n-acetylenolpyruvylglucosamine Reductase, domain 2"/>
    <property type="match status" value="1"/>
</dbReference>
<comment type="similarity">
    <text evidence="5 20">Belongs to the MurB family.</text>
</comment>
<dbReference type="InterPro" id="IPR016167">
    <property type="entry name" value="FAD-bd_PCMH_sub1"/>
</dbReference>
<comment type="subcellular location">
    <subcellularLocation>
        <location evidence="3 20">Cytoplasm</location>
    </subcellularLocation>
</comment>
<dbReference type="InterPro" id="IPR036635">
    <property type="entry name" value="MurB_C_sf"/>
</dbReference>
<evidence type="ECO:0000256" key="18">
    <source>
        <dbReference type="ARBA" id="ARBA00031026"/>
    </source>
</evidence>
<dbReference type="SUPFAM" id="SSF56194">
    <property type="entry name" value="Uridine diphospho-N-Acetylenolpyruvylglucosamine reductase, MurB, C-terminal domain"/>
    <property type="match status" value="1"/>
</dbReference>
<dbReference type="InterPro" id="IPR006094">
    <property type="entry name" value="Oxid_FAD_bind_N"/>
</dbReference>
<dbReference type="RefSeq" id="WP_345292702.1">
    <property type="nucleotide sequence ID" value="NZ_BAABFV010000002.1"/>
</dbReference>
<dbReference type="NCBIfam" id="NF010478">
    <property type="entry name" value="PRK13903.1"/>
    <property type="match status" value="1"/>
</dbReference>
<dbReference type="HAMAP" id="MF_00037">
    <property type="entry name" value="MurB"/>
    <property type="match status" value="1"/>
</dbReference>
<feature type="active site" evidence="20">
    <location>
        <position position="327"/>
    </location>
</feature>
<evidence type="ECO:0000256" key="11">
    <source>
        <dbReference type="ARBA" id="ARBA00022827"/>
    </source>
</evidence>
<evidence type="ECO:0000256" key="17">
    <source>
        <dbReference type="ARBA" id="ARBA00023316"/>
    </source>
</evidence>